<proteinExistence type="predicted"/>
<feature type="non-terminal residue" evidence="1">
    <location>
        <position position="1"/>
    </location>
</feature>
<name>A0A0H5RU49_9EUKA</name>
<reference evidence="1" key="1">
    <citation type="submission" date="2015-04" db="EMBL/GenBank/DDBJ databases">
        <title>The genome sequence of the plant pathogenic Rhizarian Plasmodiophora brassicae reveals insights in its biotrophic life cycle and the origin of chitin synthesis.</title>
        <authorList>
            <person name="Schwelm A."/>
            <person name="Fogelqvist J."/>
            <person name="Knaust A."/>
            <person name="Julke S."/>
            <person name="Lilja T."/>
            <person name="Dhandapani V."/>
            <person name="Bonilla-Rosso G."/>
            <person name="Karlsson M."/>
            <person name="Shevchenko A."/>
            <person name="Choi S.R."/>
            <person name="Kim H.G."/>
            <person name="Park J.Y."/>
            <person name="Lim Y.P."/>
            <person name="Ludwig-Muller J."/>
            <person name="Dixelius C."/>
        </authorList>
    </citation>
    <scope>NUCLEOTIDE SEQUENCE</scope>
    <source>
        <tissue evidence="1">Potato root galls</tissue>
    </source>
</reference>
<evidence type="ECO:0000313" key="1">
    <source>
        <dbReference type="EMBL" id="CRZ12264.1"/>
    </source>
</evidence>
<dbReference type="AlphaFoldDB" id="A0A0H5RU49"/>
<sequence>GHVCRYWTAAAAPNPYRSRLFLPFTIASGDVGSAAERIGGHKSLSVNDRCGYDLQLYMFDIADVLQQQQSELGENICFSIKLTNSAMCCNSAGFSTEMDA</sequence>
<organism evidence="1">
    <name type="scientific">Spongospora subterranea</name>
    <dbReference type="NCBI Taxonomy" id="70186"/>
    <lineage>
        <taxon>Eukaryota</taxon>
        <taxon>Sar</taxon>
        <taxon>Rhizaria</taxon>
        <taxon>Endomyxa</taxon>
        <taxon>Phytomyxea</taxon>
        <taxon>Plasmodiophorida</taxon>
        <taxon>Plasmodiophoridae</taxon>
        <taxon>Spongospora</taxon>
    </lineage>
</organism>
<protein>
    <submittedName>
        <fullName evidence="1">Uncharacterized protein</fullName>
    </submittedName>
</protein>
<accession>A0A0H5RU49</accession>
<dbReference type="EMBL" id="HACM01011822">
    <property type="protein sequence ID" value="CRZ12264.1"/>
    <property type="molecule type" value="Transcribed_RNA"/>
</dbReference>